<dbReference type="STRING" id="1411141.GCA_001590885_00303"/>
<dbReference type="GeneID" id="75028182"/>
<organism evidence="1 2">
    <name type="scientific">Serratia ficaria</name>
    <dbReference type="NCBI Taxonomy" id="61651"/>
    <lineage>
        <taxon>Bacteria</taxon>
        <taxon>Pseudomonadati</taxon>
        <taxon>Pseudomonadota</taxon>
        <taxon>Gammaproteobacteria</taxon>
        <taxon>Enterobacterales</taxon>
        <taxon>Yersiniaceae</taxon>
        <taxon>Serratia</taxon>
    </lineage>
</organism>
<dbReference type="InterPro" id="IPR010732">
    <property type="entry name" value="T6SS_TssG-like"/>
</dbReference>
<dbReference type="Proteomes" id="UP000215134">
    <property type="component" value="Chromosome 1"/>
</dbReference>
<dbReference type="PANTHER" id="PTHR35564">
    <property type="match status" value="1"/>
</dbReference>
<dbReference type="PANTHER" id="PTHR35564:SF4">
    <property type="entry name" value="CYTOPLASMIC PROTEIN"/>
    <property type="match status" value="1"/>
</dbReference>
<proteinExistence type="predicted"/>
<dbReference type="Pfam" id="PF06996">
    <property type="entry name" value="T6SS_TssG"/>
    <property type="match status" value="1"/>
</dbReference>
<dbReference type="NCBIfam" id="TIGR03347">
    <property type="entry name" value="VI_chp_1"/>
    <property type="match status" value="1"/>
</dbReference>
<dbReference type="EMBL" id="LT906479">
    <property type="protein sequence ID" value="SNW02924.1"/>
    <property type="molecule type" value="Genomic_DNA"/>
</dbReference>
<dbReference type="RefSeq" id="WP_095098085.1">
    <property type="nucleotide sequence ID" value="NZ_CAMIQD010000001.1"/>
</dbReference>
<reference evidence="1 2" key="1">
    <citation type="submission" date="2017-06" db="EMBL/GenBank/DDBJ databases">
        <authorList>
            <consortium name="Pathogen Informatics"/>
        </authorList>
    </citation>
    <scope>NUCLEOTIDE SEQUENCE [LARGE SCALE GENOMIC DNA]</scope>
    <source>
        <strain evidence="1 2">NCTC12148</strain>
    </source>
</reference>
<dbReference type="KEGG" id="sfj:SAMEA4384070_3034"/>
<dbReference type="OrthoDB" id="1523296at2"/>
<accession>A0A240C4L5</accession>
<keyword evidence="2" id="KW-1185">Reference proteome</keyword>
<gene>
    <name evidence="1" type="ORF">SAMEA4384070_03034</name>
</gene>
<sequence length="357" mass="40968">MSANFTEPELAAAPKISALHRLPADFWLRLSQAPYKQDLFQLLRRIDAQGGQRYLLGRAPLPRHEMLRLGQEPSLSFAPSTLAQVSPRPQSPLHDVSIFSFGLFGPNGPLPLHLTEYVRERVYHHQDTTLLAFANLFHHRLTLLFYRAWADAQPTVSLDRPDNRRFDDYLSSLIGIGQPAQRQRDSINAHAKHFMAGHLIRHSRDPEGLCKILQQYFNVPVRIVENVPHWLRVEKREQARLKAGRGAPRLGESSFLGIAVRDIQHKFRIELGPMSLENYTRFLPGADLCLQLRDWVRQYLGIEFVWEVRLVLARDQLSGTQLGGAQRLGLSSWMTSPRRQRDLDDLTFSPEPLENPF</sequence>
<dbReference type="AlphaFoldDB" id="A0A240C4L5"/>
<name>A0A240C4L5_SERFI</name>
<evidence type="ECO:0000313" key="2">
    <source>
        <dbReference type="Proteomes" id="UP000215134"/>
    </source>
</evidence>
<evidence type="ECO:0000313" key="1">
    <source>
        <dbReference type="EMBL" id="SNW02924.1"/>
    </source>
</evidence>
<protein>
    <submittedName>
        <fullName evidence="1">Uncharacterized protein conserved in bacteria</fullName>
    </submittedName>
</protein>